<dbReference type="EMBL" id="BAAAGX010000016">
    <property type="protein sequence ID" value="GAA0253300.1"/>
    <property type="molecule type" value="Genomic_DNA"/>
</dbReference>
<feature type="transmembrane region" description="Helical" evidence="1">
    <location>
        <begin position="157"/>
        <end position="181"/>
    </location>
</feature>
<evidence type="ECO:0000256" key="1">
    <source>
        <dbReference type="SAM" id="Phobius"/>
    </source>
</evidence>
<name>A0ABN0UK76_9ACTN</name>
<keyword evidence="1" id="KW-0812">Transmembrane</keyword>
<sequence>MTASRRDPGPVLLGILLAAVLALFGGALASWRAWEATSPLPTAAEFAEIGRLVSPGDPAPFTRADPVRNDVADTGTLITIAEYGPAAPGPGPSLDPVRHRLEAAGWRIVGQSTETTEGSTESNVVATRGHLRIFVIDTFWGNGGGLFTKVLREPTTAVTLAGLAGALGGAVLGWGLVAWGDRRTRDRPVRRRVLLLGTGVALVLLIPTVAWTLYRALPDRVTEAHNYVQEPFWRGLIGEPRAVPALVAGALALLVLVVPVPRRTP</sequence>
<comment type="caution">
    <text evidence="2">The sequence shown here is derived from an EMBL/GenBank/DDBJ whole genome shotgun (WGS) entry which is preliminary data.</text>
</comment>
<organism evidence="2 3">
    <name type="scientific">Cryptosporangium japonicum</name>
    <dbReference type="NCBI Taxonomy" id="80872"/>
    <lineage>
        <taxon>Bacteria</taxon>
        <taxon>Bacillati</taxon>
        <taxon>Actinomycetota</taxon>
        <taxon>Actinomycetes</taxon>
        <taxon>Cryptosporangiales</taxon>
        <taxon>Cryptosporangiaceae</taxon>
        <taxon>Cryptosporangium</taxon>
    </lineage>
</organism>
<reference evidence="2 3" key="1">
    <citation type="journal article" date="2019" name="Int. J. Syst. Evol. Microbiol.">
        <title>The Global Catalogue of Microorganisms (GCM) 10K type strain sequencing project: providing services to taxonomists for standard genome sequencing and annotation.</title>
        <authorList>
            <consortium name="The Broad Institute Genomics Platform"/>
            <consortium name="The Broad Institute Genome Sequencing Center for Infectious Disease"/>
            <person name="Wu L."/>
            <person name="Ma J."/>
        </authorList>
    </citation>
    <scope>NUCLEOTIDE SEQUENCE [LARGE SCALE GENOMIC DNA]</scope>
    <source>
        <strain evidence="2 3">JCM 10425</strain>
    </source>
</reference>
<proteinExistence type="predicted"/>
<gene>
    <name evidence="2" type="ORF">GCM10009539_43130</name>
</gene>
<feature type="transmembrane region" description="Helical" evidence="1">
    <location>
        <begin position="193"/>
        <end position="214"/>
    </location>
</feature>
<dbReference type="RefSeq" id="WP_344650673.1">
    <property type="nucleotide sequence ID" value="NZ_BAAAGX010000016.1"/>
</dbReference>
<keyword evidence="1" id="KW-1133">Transmembrane helix</keyword>
<dbReference type="Proteomes" id="UP001500967">
    <property type="component" value="Unassembled WGS sequence"/>
</dbReference>
<evidence type="ECO:0008006" key="4">
    <source>
        <dbReference type="Google" id="ProtNLM"/>
    </source>
</evidence>
<keyword evidence="3" id="KW-1185">Reference proteome</keyword>
<protein>
    <recommendedName>
        <fullName evidence="4">Integral membrane protein</fullName>
    </recommendedName>
</protein>
<keyword evidence="1" id="KW-0472">Membrane</keyword>
<feature type="transmembrane region" description="Helical" evidence="1">
    <location>
        <begin position="242"/>
        <end position="260"/>
    </location>
</feature>
<evidence type="ECO:0000313" key="3">
    <source>
        <dbReference type="Proteomes" id="UP001500967"/>
    </source>
</evidence>
<evidence type="ECO:0000313" key="2">
    <source>
        <dbReference type="EMBL" id="GAA0253300.1"/>
    </source>
</evidence>
<accession>A0ABN0UK76</accession>